<organism evidence="3 4">
    <name type="scientific">Ruthenibacterium lactatiformans</name>
    <dbReference type="NCBI Taxonomy" id="1550024"/>
    <lineage>
        <taxon>Bacteria</taxon>
        <taxon>Bacillati</taxon>
        <taxon>Bacillota</taxon>
        <taxon>Clostridia</taxon>
        <taxon>Eubacteriales</taxon>
        <taxon>Oscillospiraceae</taxon>
        <taxon>Ruthenibacterium</taxon>
    </lineage>
</organism>
<dbReference type="Gene3D" id="3.30.420.10">
    <property type="entry name" value="Ribonuclease H-like superfamily/Ribonuclease H"/>
    <property type="match status" value="1"/>
</dbReference>
<dbReference type="InterPro" id="IPR036397">
    <property type="entry name" value="RNaseH_sf"/>
</dbReference>
<dbReference type="SUPFAM" id="SSF53098">
    <property type="entry name" value="Ribonuclease H-like"/>
    <property type="match status" value="1"/>
</dbReference>
<dbReference type="GO" id="GO:0003676">
    <property type="term" value="F:nucleic acid binding"/>
    <property type="evidence" value="ECO:0007669"/>
    <property type="project" value="InterPro"/>
</dbReference>
<dbReference type="GO" id="GO:0015074">
    <property type="term" value="P:DNA integration"/>
    <property type="evidence" value="ECO:0007669"/>
    <property type="project" value="InterPro"/>
</dbReference>
<dbReference type="PROSITE" id="PS50994">
    <property type="entry name" value="INTEGRASE"/>
    <property type="match status" value="1"/>
</dbReference>
<dbReference type="InterPro" id="IPR048020">
    <property type="entry name" value="Transpos_IS3"/>
</dbReference>
<dbReference type="Proteomes" id="UP000431913">
    <property type="component" value="Unassembled WGS sequence"/>
</dbReference>
<dbReference type="Pfam" id="PF13333">
    <property type="entry name" value="rve_2"/>
    <property type="match status" value="1"/>
</dbReference>
<name>A0A6I2UBZ1_9FIRM</name>
<dbReference type="PANTHER" id="PTHR46889:SF5">
    <property type="entry name" value="INTEGRASE PROTEIN"/>
    <property type="match status" value="1"/>
</dbReference>
<comment type="caution">
    <text evidence="3">The sequence shown here is derived from an EMBL/GenBank/DDBJ whole genome shotgun (WGS) entry which is preliminary data.</text>
</comment>
<feature type="domain" description="Integrase catalytic" evidence="2">
    <location>
        <begin position="130"/>
        <end position="292"/>
    </location>
</feature>
<dbReference type="InterPro" id="IPR001584">
    <property type="entry name" value="Integrase_cat-core"/>
</dbReference>
<evidence type="ECO:0000259" key="2">
    <source>
        <dbReference type="PROSITE" id="PS50994"/>
    </source>
</evidence>
<dbReference type="InterPro" id="IPR012337">
    <property type="entry name" value="RNaseH-like_sf"/>
</dbReference>
<evidence type="ECO:0000256" key="1">
    <source>
        <dbReference type="ARBA" id="ARBA00002286"/>
    </source>
</evidence>
<sequence>MRRHTFQTIEDKYRYIRTARAGASVELVCRLLEVSRSGYYEWLGRKPSLRRQKDQELKRRLLSLHQRYPALGLDSLYHLIRPQLSCSRKRIHRLMNEMNISSTRRRAYKATTNSRHAHPIAPNLLARRFSFDKPDTAWVGDITYIPTGEGWLYCAVVKDLCTKQIVGYAFSDRIDTNLTLAALGMAVRRRKPLPGLIFHSDRGVQYAAYAYRQRLASLGIRQSMSRKGDPYDNAVAENFFSCLKCECVHLRHFASRAQAMADVFAYIETFYNPVRPHSSIGWRPPDAFARALSEHPAA</sequence>
<reference evidence="3 4" key="1">
    <citation type="submission" date="2019-08" db="EMBL/GenBank/DDBJ databases">
        <title>In-depth cultivation of the pig gut microbiome towards novel bacterial diversity and tailored functional studies.</title>
        <authorList>
            <person name="Wylensek D."/>
            <person name="Hitch T.C.A."/>
            <person name="Clavel T."/>
        </authorList>
    </citation>
    <scope>NUCLEOTIDE SEQUENCE [LARGE SCALE GENOMIC DNA]</scope>
    <source>
        <strain evidence="3 4">WCA3-601-WT-6J</strain>
    </source>
</reference>
<proteinExistence type="predicted"/>
<evidence type="ECO:0000313" key="4">
    <source>
        <dbReference type="Proteomes" id="UP000431913"/>
    </source>
</evidence>
<accession>A0A6I2UBZ1</accession>
<gene>
    <name evidence="3" type="ORF">FYJ76_16320</name>
</gene>
<comment type="function">
    <text evidence="1">Involved in the transposition of the insertion sequence.</text>
</comment>
<dbReference type="AlphaFoldDB" id="A0A6I2UBZ1"/>
<evidence type="ECO:0000313" key="3">
    <source>
        <dbReference type="EMBL" id="MST93479.1"/>
    </source>
</evidence>
<dbReference type="InterPro" id="IPR050900">
    <property type="entry name" value="Transposase_IS3/IS150/IS904"/>
</dbReference>
<dbReference type="Pfam" id="PF13276">
    <property type="entry name" value="HTH_21"/>
    <property type="match status" value="1"/>
</dbReference>
<dbReference type="Pfam" id="PF00665">
    <property type="entry name" value="rve"/>
    <property type="match status" value="1"/>
</dbReference>
<dbReference type="InterPro" id="IPR025948">
    <property type="entry name" value="HTH-like_dom"/>
</dbReference>
<dbReference type="RefSeq" id="WP_119972708.1">
    <property type="nucleotide sequence ID" value="NZ_DBGEBT010000049.1"/>
</dbReference>
<dbReference type="EMBL" id="VUNJ01000028">
    <property type="protein sequence ID" value="MST93479.1"/>
    <property type="molecule type" value="Genomic_DNA"/>
</dbReference>
<dbReference type="PANTHER" id="PTHR46889">
    <property type="entry name" value="TRANSPOSASE INSF FOR INSERTION SEQUENCE IS3B-RELATED"/>
    <property type="match status" value="1"/>
</dbReference>
<protein>
    <submittedName>
        <fullName evidence="3">IS3 family transposase</fullName>
    </submittedName>
</protein>
<dbReference type="NCBIfam" id="NF033516">
    <property type="entry name" value="transpos_IS3"/>
    <property type="match status" value="1"/>
</dbReference>